<dbReference type="InterPro" id="IPR049704">
    <property type="entry name" value="Aminotrans_3_PPA_site"/>
</dbReference>
<keyword evidence="6" id="KW-1185">Reference proteome</keyword>
<dbReference type="NCBIfam" id="NF005684">
    <property type="entry name" value="PRK07482.1"/>
    <property type="match status" value="1"/>
</dbReference>
<accession>A0ABT3ZN79</accession>
<dbReference type="Gene3D" id="3.40.640.10">
    <property type="entry name" value="Type I PLP-dependent aspartate aminotransferase-like (Major domain)"/>
    <property type="match status" value="1"/>
</dbReference>
<keyword evidence="3 4" id="KW-0663">Pyridoxal phosphate</keyword>
<evidence type="ECO:0000313" key="5">
    <source>
        <dbReference type="EMBL" id="MCY0387410.1"/>
    </source>
</evidence>
<dbReference type="EMBL" id="JAPMXC010000001">
    <property type="protein sequence ID" value="MCY0387410.1"/>
    <property type="molecule type" value="Genomic_DNA"/>
</dbReference>
<proteinExistence type="inferred from homology"/>
<evidence type="ECO:0000256" key="1">
    <source>
        <dbReference type="ARBA" id="ARBA00001933"/>
    </source>
</evidence>
<dbReference type="InterPro" id="IPR015421">
    <property type="entry name" value="PyrdxlP-dep_Trfase_major"/>
</dbReference>
<dbReference type="CDD" id="cd00610">
    <property type="entry name" value="OAT_like"/>
    <property type="match status" value="1"/>
</dbReference>
<dbReference type="PANTHER" id="PTHR43094">
    <property type="entry name" value="AMINOTRANSFERASE"/>
    <property type="match status" value="1"/>
</dbReference>
<dbReference type="InterPro" id="IPR015422">
    <property type="entry name" value="PyrdxlP-dep_Trfase_small"/>
</dbReference>
<comment type="cofactor">
    <cofactor evidence="1">
        <name>pyridoxal 5'-phosphate</name>
        <dbReference type="ChEBI" id="CHEBI:597326"/>
    </cofactor>
</comment>
<dbReference type="InterPro" id="IPR015424">
    <property type="entry name" value="PyrdxlP-dep_Trfase"/>
</dbReference>
<comment type="similarity">
    <text evidence="2 4">Belongs to the class-III pyridoxal-phosphate-dependent aminotransferase family.</text>
</comment>
<dbReference type="NCBIfam" id="NF004767">
    <property type="entry name" value="PRK06105.1"/>
    <property type="match status" value="1"/>
</dbReference>
<evidence type="ECO:0000256" key="4">
    <source>
        <dbReference type="RuleBase" id="RU003560"/>
    </source>
</evidence>
<dbReference type="PROSITE" id="PS00600">
    <property type="entry name" value="AA_TRANSFER_CLASS_3"/>
    <property type="match status" value="1"/>
</dbReference>
<keyword evidence="5" id="KW-0032">Aminotransferase</keyword>
<evidence type="ECO:0000256" key="3">
    <source>
        <dbReference type="ARBA" id="ARBA00022898"/>
    </source>
</evidence>
<name>A0ABT3ZN79_9BURK</name>
<organism evidence="5 6">
    <name type="scientific">Robbsia betulipollinis</name>
    <dbReference type="NCBI Taxonomy" id="2981849"/>
    <lineage>
        <taxon>Bacteria</taxon>
        <taxon>Pseudomonadati</taxon>
        <taxon>Pseudomonadota</taxon>
        <taxon>Betaproteobacteria</taxon>
        <taxon>Burkholderiales</taxon>
        <taxon>Burkholderiaceae</taxon>
        <taxon>Robbsia</taxon>
    </lineage>
</organism>
<dbReference type="SUPFAM" id="SSF53383">
    <property type="entry name" value="PLP-dependent transferases"/>
    <property type="match status" value="1"/>
</dbReference>
<comment type="caution">
    <text evidence="5">The sequence shown here is derived from an EMBL/GenBank/DDBJ whole genome shotgun (WGS) entry which is preliminary data.</text>
</comment>
<dbReference type="Gene3D" id="3.90.1150.10">
    <property type="entry name" value="Aspartate Aminotransferase, domain 1"/>
    <property type="match status" value="1"/>
</dbReference>
<dbReference type="Pfam" id="PF00202">
    <property type="entry name" value="Aminotran_3"/>
    <property type="match status" value="1"/>
</dbReference>
<gene>
    <name evidence="5" type="ORF">OVY01_09205</name>
</gene>
<dbReference type="PIRSF" id="PIRSF000521">
    <property type="entry name" value="Transaminase_4ab_Lys_Orn"/>
    <property type="match status" value="1"/>
</dbReference>
<reference evidence="5" key="1">
    <citation type="submission" date="2022-11" db="EMBL/GenBank/DDBJ databases">
        <title>Robbsia betulipollinis sp. nov., isolated from pollen of birch (Betula pendula).</title>
        <authorList>
            <person name="Shi H."/>
            <person name="Ambika Manirajan B."/>
            <person name="Ratering S."/>
            <person name="Geissler-Plaum R."/>
            <person name="Schnell S."/>
        </authorList>
    </citation>
    <scope>NUCLEOTIDE SEQUENCE</scope>
    <source>
        <strain evidence="5">Bb-Pol-6</strain>
    </source>
</reference>
<evidence type="ECO:0000313" key="6">
    <source>
        <dbReference type="Proteomes" id="UP001082899"/>
    </source>
</evidence>
<dbReference type="PANTHER" id="PTHR43094:SF1">
    <property type="entry name" value="AMINOTRANSFERASE CLASS-III"/>
    <property type="match status" value="1"/>
</dbReference>
<dbReference type="Proteomes" id="UP001082899">
    <property type="component" value="Unassembled WGS sequence"/>
</dbReference>
<dbReference type="GO" id="GO:0008483">
    <property type="term" value="F:transaminase activity"/>
    <property type="evidence" value="ECO:0007669"/>
    <property type="project" value="UniProtKB-KW"/>
</dbReference>
<dbReference type="InterPro" id="IPR005814">
    <property type="entry name" value="Aminotrans_3"/>
</dbReference>
<sequence>MNPLDALLQADRRHLMHPGTHAHDHASGELTGRVMRRAAGIRIEDHAGRTYIDGFAGLYCVNIGYGREEMAEAIAAQTRELSFYHTYAGFSNGPAVELSRRLIEDWSPPGMRKVYYGMSGSDANDTQIKLIRYYQNVLGRPRKKKLIARQRSYHGSGVATGSLTGQPKFHAAFDLPLPQILHTACPDFYRDGRDGESEAGFVARCVAELEQLIDREGADTIAAFFGEPVMGSGGLLPPPAGYWPAIQAVLRRHDILFVADEVVCGFGRLGSRTGCAHYGIAPDLISVAKGLTSGYLPLSGVIVGERVWDVIARGSREQGAMSHGWTYSGHPVCAAAALTNLDIIEREQLVGNAATVGTYLQAQLHAAFDDHPLVGNVRGVGLLAALELMADKGARQGFAAPGKVSARVAQAALRHGLILRSLGMHDIVGFAPPLIVSKADVDEIVAITHRAVDEVAGDRDDD</sequence>
<dbReference type="RefSeq" id="WP_267847154.1">
    <property type="nucleotide sequence ID" value="NZ_JAPMXC010000001.1"/>
</dbReference>
<evidence type="ECO:0000256" key="2">
    <source>
        <dbReference type="ARBA" id="ARBA00008954"/>
    </source>
</evidence>
<keyword evidence="5" id="KW-0808">Transferase</keyword>
<protein>
    <submittedName>
        <fullName evidence="5">Aminotransferase</fullName>
    </submittedName>
</protein>